<feature type="modified residue" description="4-aspartylphosphate" evidence="2">
    <location>
        <position position="60"/>
    </location>
</feature>
<dbReference type="PROSITE" id="PS50110">
    <property type="entry name" value="RESPONSE_REGULATORY"/>
    <property type="match status" value="1"/>
</dbReference>
<evidence type="ECO:0000313" key="5">
    <source>
        <dbReference type="Proteomes" id="UP001228044"/>
    </source>
</evidence>
<protein>
    <submittedName>
        <fullName evidence="4">Response regulator</fullName>
    </submittedName>
</protein>
<evidence type="ECO:0000313" key="4">
    <source>
        <dbReference type="EMBL" id="MDN3922334.1"/>
    </source>
</evidence>
<evidence type="ECO:0000259" key="3">
    <source>
        <dbReference type="PROSITE" id="PS50110"/>
    </source>
</evidence>
<dbReference type="PANTHER" id="PTHR44591">
    <property type="entry name" value="STRESS RESPONSE REGULATOR PROTEIN 1"/>
    <property type="match status" value="1"/>
</dbReference>
<feature type="domain" description="Response regulatory" evidence="3">
    <location>
        <begin position="11"/>
        <end position="124"/>
    </location>
</feature>
<dbReference type="Gene3D" id="3.40.50.2300">
    <property type="match status" value="1"/>
</dbReference>
<dbReference type="Proteomes" id="UP001228044">
    <property type="component" value="Unassembled WGS sequence"/>
</dbReference>
<comment type="caution">
    <text evidence="4">The sequence shown here is derived from an EMBL/GenBank/DDBJ whole genome shotgun (WGS) entry which is preliminary data.</text>
</comment>
<gene>
    <name evidence="4" type="ORF">QWJ38_18745</name>
</gene>
<dbReference type="RefSeq" id="WP_290360638.1">
    <property type="nucleotide sequence ID" value="NZ_JAUHHC010000005.1"/>
</dbReference>
<dbReference type="PANTHER" id="PTHR44591:SF3">
    <property type="entry name" value="RESPONSE REGULATORY DOMAIN-CONTAINING PROTEIN"/>
    <property type="match status" value="1"/>
</dbReference>
<accession>A0ABT8DYA4</accession>
<keyword evidence="5" id="KW-1185">Reference proteome</keyword>
<organism evidence="4 5">
    <name type="scientific">Roseateles violae</name>
    <dbReference type="NCBI Taxonomy" id="3058042"/>
    <lineage>
        <taxon>Bacteria</taxon>
        <taxon>Pseudomonadati</taxon>
        <taxon>Pseudomonadota</taxon>
        <taxon>Betaproteobacteria</taxon>
        <taxon>Burkholderiales</taxon>
        <taxon>Sphaerotilaceae</taxon>
        <taxon>Roseateles</taxon>
    </lineage>
</organism>
<dbReference type="Pfam" id="PF00072">
    <property type="entry name" value="Response_reg"/>
    <property type="match status" value="1"/>
</dbReference>
<dbReference type="EMBL" id="JAUHHC010000005">
    <property type="protein sequence ID" value="MDN3922334.1"/>
    <property type="molecule type" value="Genomic_DNA"/>
</dbReference>
<dbReference type="InterPro" id="IPR001789">
    <property type="entry name" value="Sig_transdc_resp-reg_receiver"/>
</dbReference>
<dbReference type="InterPro" id="IPR050595">
    <property type="entry name" value="Bact_response_regulator"/>
</dbReference>
<evidence type="ECO:0000256" key="2">
    <source>
        <dbReference type="PROSITE-ProRule" id="PRU00169"/>
    </source>
</evidence>
<dbReference type="SUPFAM" id="SSF52172">
    <property type="entry name" value="CheY-like"/>
    <property type="match status" value="1"/>
</dbReference>
<proteinExistence type="predicted"/>
<dbReference type="SMART" id="SM00448">
    <property type="entry name" value="REC"/>
    <property type="match status" value="1"/>
</dbReference>
<evidence type="ECO:0000256" key="1">
    <source>
        <dbReference type="ARBA" id="ARBA00022553"/>
    </source>
</evidence>
<keyword evidence="1 2" id="KW-0597">Phosphoprotein</keyword>
<sequence length="131" mass="14310">MNAPAATRPLRILLVENHTDTRTTLTLLLAMLGHEVRSAVSVGDGLQALAEFAPDVLLSDIGLPDGDGWELLSQIKQPQPFYAVAMSGYGMRADRERSAMAGFKQHLVKPLAVEDIEKMLDEAARELDLAR</sequence>
<name>A0ABT8DYA4_9BURK</name>
<dbReference type="InterPro" id="IPR011006">
    <property type="entry name" value="CheY-like_superfamily"/>
</dbReference>
<reference evidence="4 5" key="1">
    <citation type="submission" date="2023-06" db="EMBL/GenBank/DDBJ databases">
        <title>Pelomonas sp. PFR6 16S ribosomal RNA gene Genome sequencing and assembly.</title>
        <authorList>
            <person name="Woo H."/>
        </authorList>
    </citation>
    <scope>NUCLEOTIDE SEQUENCE [LARGE SCALE GENOMIC DNA]</scope>
    <source>
        <strain evidence="4 5">PFR6</strain>
    </source>
</reference>